<dbReference type="Gene3D" id="3.90.1580.10">
    <property type="entry name" value="paralog of FGE (formylglycine-generating enzyme)"/>
    <property type="match status" value="1"/>
</dbReference>
<dbReference type="InterPro" id="IPR000719">
    <property type="entry name" value="Prot_kinase_dom"/>
</dbReference>
<dbReference type="PROSITE" id="PS50011">
    <property type="entry name" value="PROTEIN_KINASE_DOM"/>
    <property type="match status" value="1"/>
</dbReference>
<dbReference type="OrthoDB" id="6111975at2"/>
<dbReference type="PROSITE" id="PS00107">
    <property type="entry name" value="PROTEIN_KINASE_ATP"/>
    <property type="match status" value="1"/>
</dbReference>
<accession>A0A5C6AHL9</accession>
<dbReference type="InterPro" id="IPR008271">
    <property type="entry name" value="Ser/Thr_kinase_AS"/>
</dbReference>
<dbReference type="InterPro" id="IPR042095">
    <property type="entry name" value="SUMF_sf"/>
</dbReference>
<dbReference type="Proteomes" id="UP000320176">
    <property type="component" value="Unassembled WGS sequence"/>
</dbReference>
<dbReference type="Gene3D" id="3.30.200.20">
    <property type="entry name" value="Phosphorylase Kinase, domain 1"/>
    <property type="match status" value="1"/>
</dbReference>
<evidence type="ECO:0000256" key="6">
    <source>
        <dbReference type="SAM" id="MobiDB-lite"/>
    </source>
</evidence>
<proteinExistence type="predicted"/>
<evidence type="ECO:0000256" key="1">
    <source>
        <dbReference type="ARBA" id="ARBA00022679"/>
    </source>
</evidence>
<reference evidence="8 9" key="1">
    <citation type="submission" date="2019-02" db="EMBL/GenBank/DDBJ databases">
        <title>Deep-cultivation of Planctomycetes and their phenomic and genomic characterization uncovers novel biology.</title>
        <authorList>
            <person name="Wiegand S."/>
            <person name="Jogler M."/>
            <person name="Boedeker C."/>
            <person name="Pinto D."/>
            <person name="Vollmers J."/>
            <person name="Rivas-Marin E."/>
            <person name="Kohn T."/>
            <person name="Peeters S.H."/>
            <person name="Heuer A."/>
            <person name="Rast P."/>
            <person name="Oberbeckmann S."/>
            <person name="Bunk B."/>
            <person name="Jeske O."/>
            <person name="Meyerdierks A."/>
            <person name="Storesund J.E."/>
            <person name="Kallscheuer N."/>
            <person name="Luecker S."/>
            <person name="Lage O.M."/>
            <person name="Pohl T."/>
            <person name="Merkel B.J."/>
            <person name="Hornburger P."/>
            <person name="Mueller R.-W."/>
            <person name="Bruemmer F."/>
            <person name="Labrenz M."/>
            <person name="Spormann A.M."/>
            <person name="Op Den Camp H."/>
            <person name="Overmann J."/>
            <person name="Amann R."/>
            <person name="Jetten M.S.M."/>
            <person name="Mascher T."/>
            <person name="Medema M.H."/>
            <person name="Devos D.P."/>
            <person name="Kaster A.-K."/>
            <person name="Ovreas L."/>
            <person name="Rohde M."/>
            <person name="Galperin M.Y."/>
            <person name="Jogler C."/>
        </authorList>
    </citation>
    <scope>NUCLEOTIDE SEQUENCE [LARGE SCALE GENOMIC DNA]</scope>
    <source>
        <strain evidence="8 9">Pla52n</strain>
    </source>
</reference>
<evidence type="ECO:0000256" key="5">
    <source>
        <dbReference type="PROSITE-ProRule" id="PRU10141"/>
    </source>
</evidence>
<dbReference type="GO" id="GO:0004674">
    <property type="term" value="F:protein serine/threonine kinase activity"/>
    <property type="evidence" value="ECO:0007669"/>
    <property type="project" value="UniProtKB-EC"/>
</dbReference>
<dbReference type="InterPro" id="IPR049052">
    <property type="entry name" value="nSTAND1"/>
</dbReference>
<sequence length="1530" mass="171446">MSLSDEQPIGDDEPRADHDADHDKKPLDEDGLDSQSESLLPEDLPVVSSGRGVPLADRPTETSPSEIGQTAVYETDDPSFAVTGDFSLSESADDKKSSSVFDSVSDKPVSLGRYTIERELGAGGFGRVFLAVDTQLHRRVAIKVPHKNRVARPVDIERFLDEARTLASLDHPGVVPIYDFDRIEDRCYVVSKFIDGETLADRIKRSPLSVDDTVRMLLTIAEILQFIHLAGVVHRDVKPANLLLDQAGNCFITDFGLALRDNSYGKDRGRIGTVIYMSPEQARGEGHLVDGRSDLFSVGVMMYEMLTGQLPFMADSWQEVVLLICNQEPRPLRGHNPKIPKELERICLRLLSKRAADRYLIADDLVEDLEHFIRQGDEDAISVTSVPTGTRPQIESHDQLVGIVPRGLRSFDHEDATYFRELLPGTRDRDGLPDSLRFWRRRIESDDPLTAFRVGVIYGSSGSGKSSFVNAGLLPTLDPNVTVISLEATGNRTELQLLSGLRKRVFGMPKDLDLVESLAWVRRSLDGQVGRKVLIVIDQFEQWLHAHGNDLRSDLILALRQCDGQHLQCLLLVRDDFWIGVSRFVDQLEVDLVRSHNLAMVDLFDKRHARKVLAEYGRGYSRLPDNLSDLSLSQNQFLDQAIEGLADEGKIIPVQLVTFAEIMKSREWTVRSLQELGGIEGVGIRFLEESLGASAPAENRSHELAAQAILKSLLPEAGTDIKGAMRSESELREISGYQSEPKRLAKLLTILDTDLRLITPTDPDSDAPLDKASGQRYYQLTHDYLVPAVRQWLQYRQQLTFSGRAAMRLADRADVWKSRPDKKHLPSWGEWAMFQTLTQSSRWSDPERRMMFAATKQHSRRMVVALFAIVAVGWGGYELWGRSRAQLITEQLSVAEASQVSGVIDKLQSLRGWSKTPLTQLRDRLPIDEAGGLHGRLGLLRVNPSDNGLFKEVATQSLKAELKELPLIRDELSGHRGLPNVVQQYWSVLNDTSRASEERFRSALMLMSFDPPQVGTASVGSDTDSKTDSSDADGPPQRWIEHREFVTEEVIRQTIRNPKDYLIIVESISKVAPYITPELRRVFMQPGDSTQRQKVASLLVDLWSEEPAQLADIFLDSDVEQVDAFVEVLDTSDLSQMRSVLDSALRNSPTAQVGEQEQQHVSNRQVNAAAYLLRRGVTDSVWPLLRHDPIPNTRSGLIHRIKVMEVDPRLLIERLSSTQLSSDPRGVESGLMLALGSLGRERVKDQQVSQGRLIARQVFSDSADPDVHSAAEWLLQQFDDRDWVDTAINKLREKDVADLEAGRARAWSINSRGQTMVRFESRSSAFQLSSTEVTVEQFLDFRSGHSYKESQAPDLRCPMIQVTWSDAVEYCQWLTLEEGLGDEEQCYVAVDGDEHGWSLKPDYVEKLGYRLPLSTEWEAACRGDAVTRLPFGYDASIVQEYGWTLFQSAPSVMPVKVKKPLPTGMHGMLGNVTEWCTDLQGSGQKLRAVRGPRCNAYLQDVLDSISTGGFNPETRFFSLGFRVARSAAKQ</sequence>
<keyword evidence="1 8" id="KW-0808">Transferase</keyword>
<gene>
    <name evidence="8" type="primary">prkC_32</name>
    <name evidence="8" type="ORF">Pla52n_52020</name>
</gene>
<feature type="binding site" evidence="5">
    <location>
        <position position="143"/>
    </location>
    <ligand>
        <name>ATP</name>
        <dbReference type="ChEBI" id="CHEBI:30616"/>
    </ligand>
</feature>
<dbReference type="EMBL" id="SJPN01000006">
    <property type="protein sequence ID" value="TWT98685.1"/>
    <property type="molecule type" value="Genomic_DNA"/>
</dbReference>
<dbReference type="CDD" id="cd14014">
    <property type="entry name" value="STKc_PknB_like"/>
    <property type="match status" value="1"/>
</dbReference>
<evidence type="ECO:0000313" key="9">
    <source>
        <dbReference type="Proteomes" id="UP000320176"/>
    </source>
</evidence>
<dbReference type="PANTHER" id="PTHR43289">
    <property type="entry name" value="MITOGEN-ACTIVATED PROTEIN KINASE KINASE KINASE 20-RELATED"/>
    <property type="match status" value="1"/>
</dbReference>
<protein>
    <submittedName>
        <fullName evidence="8">Serine/threonine-protein kinase PrkC</fullName>
        <ecNumber evidence="8">2.7.11.1</ecNumber>
    </submittedName>
</protein>
<comment type="caution">
    <text evidence="8">The sequence shown here is derived from an EMBL/GenBank/DDBJ whole genome shotgun (WGS) entry which is preliminary data.</text>
</comment>
<dbReference type="InterPro" id="IPR017441">
    <property type="entry name" value="Protein_kinase_ATP_BS"/>
</dbReference>
<dbReference type="GO" id="GO:0005524">
    <property type="term" value="F:ATP binding"/>
    <property type="evidence" value="ECO:0007669"/>
    <property type="project" value="UniProtKB-UniRule"/>
</dbReference>
<evidence type="ECO:0000256" key="2">
    <source>
        <dbReference type="ARBA" id="ARBA00022741"/>
    </source>
</evidence>
<dbReference type="SUPFAM" id="SSF56112">
    <property type="entry name" value="Protein kinase-like (PK-like)"/>
    <property type="match status" value="1"/>
</dbReference>
<dbReference type="InterPro" id="IPR027417">
    <property type="entry name" value="P-loop_NTPase"/>
</dbReference>
<evidence type="ECO:0000313" key="8">
    <source>
        <dbReference type="EMBL" id="TWT98685.1"/>
    </source>
</evidence>
<dbReference type="InterPro" id="IPR016187">
    <property type="entry name" value="CTDL_fold"/>
</dbReference>
<dbReference type="InterPro" id="IPR005532">
    <property type="entry name" value="SUMF_dom"/>
</dbReference>
<dbReference type="SUPFAM" id="SSF52540">
    <property type="entry name" value="P-loop containing nucleoside triphosphate hydrolases"/>
    <property type="match status" value="1"/>
</dbReference>
<dbReference type="SUPFAM" id="SSF56436">
    <property type="entry name" value="C-type lectin-like"/>
    <property type="match status" value="1"/>
</dbReference>
<evidence type="ECO:0000256" key="3">
    <source>
        <dbReference type="ARBA" id="ARBA00022777"/>
    </source>
</evidence>
<evidence type="ECO:0000256" key="4">
    <source>
        <dbReference type="ARBA" id="ARBA00022840"/>
    </source>
</evidence>
<dbReference type="EC" id="2.7.11.1" evidence="8"/>
<dbReference type="Gene3D" id="1.10.510.10">
    <property type="entry name" value="Transferase(Phosphotransferase) domain 1"/>
    <property type="match status" value="1"/>
</dbReference>
<dbReference type="SMART" id="SM00220">
    <property type="entry name" value="S_TKc"/>
    <property type="match status" value="1"/>
</dbReference>
<dbReference type="Pfam" id="PF00069">
    <property type="entry name" value="Pkinase"/>
    <property type="match status" value="1"/>
</dbReference>
<keyword evidence="3 8" id="KW-0418">Kinase</keyword>
<dbReference type="PANTHER" id="PTHR43289:SF34">
    <property type="entry name" value="SERINE_THREONINE-PROTEIN KINASE YBDM-RELATED"/>
    <property type="match status" value="1"/>
</dbReference>
<keyword evidence="9" id="KW-1185">Reference proteome</keyword>
<evidence type="ECO:0000259" key="7">
    <source>
        <dbReference type="PROSITE" id="PS50011"/>
    </source>
</evidence>
<feature type="domain" description="Protein kinase" evidence="7">
    <location>
        <begin position="114"/>
        <end position="373"/>
    </location>
</feature>
<dbReference type="PROSITE" id="PS00108">
    <property type="entry name" value="PROTEIN_KINASE_ST"/>
    <property type="match status" value="1"/>
</dbReference>
<dbReference type="InterPro" id="IPR011009">
    <property type="entry name" value="Kinase-like_dom_sf"/>
</dbReference>
<keyword evidence="2 5" id="KW-0547">Nucleotide-binding</keyword>
<keyword evidence="4 5" id="KW-0067">ATP-binding</keyword>
<feature type="region of interest" description="Disordered" evidence="6">
    <location>
        <begin position="1"/>
        <end position="76"/>
    </location>
</feature>
<name>A0A5C6AHL9_9BACT</name>
<dbReference type="RefSeq" id="WP_146522215.1">
    <property type="nucleotide sequence ID" value="NZ_CP151726.1"/>
</dbReference>
<dbReference type="Pfam" id="PF03781">
    <property type="entry name" value="FGE-sulfatase"/>
    <property type="match status" value="1"/>
</dbReference>
<dbReference type="Pfam" id="PF20703">
    <property type="entry name" value="nSTAND1"/>
    <property type="match status" value="1"/>
</dbReference>
<feature type="compositionally biased region" description="Basic and acidic residues" evidence="6">
    <location>
        <begin position="12"/>
        <end position="28"/>
    </location>
</feature>
<organism evidence="8 9">
    <name type="scientific">Stieleria varia</name>
    <dbReference type="NCBI Taxonomy" id="2528005"/>
    <lineage>
        <taxon>Bacteria</taxon>
        <taxon>Pseudomonadati</taxon>
        <taxon>Planctomycetota</taxon>
        <taxon>Planctomycetia</taxon>
        <taxon>Pirellulales</taxon>
        <taxon>Pirellulaceae</taxon>
        <taxon>Stieleria</taxon>
    </lineage>
</organism>
<feature type="region of interest" description="Disordered" evidence="6">
    <location>
        <begin position="1014"/>
        <end position="1037"/>
    </location>
</feature>